<comment type="caution">
    <text evidence="2">The sequence shown here is derived from an EMBL/GenBank/DDBJ whole genome shotgun (WGS) entry which is preliminary data.</text>
</comment>
<sequence>MESQGEASIRFILNGQRYELAREDVESRLADVAPARIRKHAVMVSGTWFPVVQAFEVATRIPRSQFMSSTARRHLAALGYEVAADVEPRSAPPGARTEVTSPAAAIMRSSGKQPEQSGAWYSETNVQASLVTALVTDKWRILSVANTATKERGVDVIAVRDGETVGIEVKGFPGRGYADPARANEVKRTKPSTQAVHWYSQAVLAAMRLRGKQPTWRNVIALPDLPRYRDLHAETAASLAAAQIEVWWVDESGEVHRP</sequence>
<evidence type="ECO:0000313" key="2">
    <source>
        <dbReference type="EMBL" id="MDD9206675.1"/>
    </source>
</evidence>
<reference evidence="2" key="1">
    <citation type="submission" date="2023-02" db="EMBL/GenBank/DDBJ databases">
        <title>Georgenia sp.10Sc9-8, isolated from a soil sample collected from the Taklamakan desert.</title>
        <authorList>
            <person name="Liu S."/>
        </authorList>
    </citation>
    <scope>NUCLEOTIDE SEQUENCE</scope>
    <source>
        <strain evidence="2">10Sc9-8</strain>
    </source>
</reference>
<gene>
    <name evidence="2" type="ORF">PU560_09385</name>
</gene>
<dbReference type="Proteomes" id="UP001165561">
    <property type="component" value="Unassembled WGS sequence"/>
</dbReference>
<protein>
    <submittedName>
        <fullName evidence="2">Uncharacterized protein</fullName>
    </submittedName>
</protein>
<keyword evidence="3" id="KW-1185">Reference proteome</keyword>
<proteinExistence type="predicted"/>
<feature type="region of interest" description="Disordered" evidence="1">
    <location>
        <begin position="88"/>
        <end position="117"/>
    </location>
</feature>
<evidence type="ECO:0000256" key="1">
    <source>
        <dbReference type="SAM" id="MobiDB-lite"/>
    </source>
</evidence>
<organism evidence="2 3">
    <name type="scientific">Georgenia halotolerans</name>
    <dbReference type="NCBI Taxonomy" id="3028317"/>
    <lineage>
        <taxon>Bacteria</taxon>
        <taxon>Bacillati</taxon>
        <taxon>Actinomycetota</taxon>
        <taxon>Actinomycetes</taxon>
        <taxon>Micrococcales</taxon>
        <taxon>Bogoriellaceae</taxon>
        <taxon>Georgenia</taxon>
    </lineage>
</organism>
<name>A0ABT5TX69_9MICO</name>
<accession>A0ABT5TX69</accession>
<dbReference type="EMBL" id="JARACI010000949">
    <property type="protein sequence ID" value="MDD9206675.1"/>
    <property type="molecule type" value="Genomic_DNA"/>
</dbReference>
<evidence type="ECO:0000313" key="3">
    <source>
        <dbReference type="Proteomes" id="UP001165561"/>
    </source>
</evidence>